<dbReference type="GO" id="GO:0008168">
    <property type="term" value="F:methyltransferase activity"/>
    <property type="evidence" value="ECO:0007669"/>
    <property type="project" value="InterPro"/>
</dbReference>
<evidence type="ECO:0000256" key="1">
    <source>
        <dbReference type="ARBA" id="ARBA00022737"/>
    </source>
</evidence>
<evidence type="ECO:0000256" key="2">
    <source>
        <dbReference type="PROSITE-ProRule" id="PRU00708"/>
    </source>
</evidence>
<feature type="repeat" description="PPR" evidence="2">
    <location>
        <begin position="426"/>
        <end position="460"/>
    </location>
</feature>
<dbReference type="Pfam" id="PF01535">
    <property type="entry name" value="PPR"/>
    <property type="match status" value="2"/>
</dbReference>
<dbReference type="Gene3D" id="1.25.40.10">
    <property type="entry name" value="Tetratricopeptide repeat domain"/>
    <property type="match status" value="7"/>
</dbReference>
<keyword evidence="5" id="KW-1185">Reference proteome</keyword>
<feature type="repeat" description="PPR" evidence="2">
    <location>
        <begin position="1469"/>
        <end position="1503"/>
    </location>
</feature>
<dbReference type="Gene3D" id="3.30.1370.110">
    <property type="match status" value="1"/>
</dbReference>
<dbReference type="Proteomes" id="UP000186817">
    <property type="component" value="Unassembled WGS sequence"/>
</dbReference>
<dbReference type="PROSITE" id="PS50097">
    <property type="entry name" value="BTB"/>
    <property type="match status" value="1"/>
</dbReference>
<sequence>MSAGRFHSFVRAPQHQKHPCCKQSMPDPTKFQLTVPIGSIVAATLTPEFRRLRQHPKASLQLLRELKEEKRADLACQVQLERGISACTAAKLWQSSLALFAGLQDCNLQPDIIVYNATVSALEKGRQWQLALQQFSDIPSAKLAPDIVSYSAAITCCEKSEQWQRALALFTSLQNSQIVPNVISYSSAISALEKAGRWHMAASLFHEMPRAKVAPNVVSYSAAISACGAGGEWELALSLLDAMPQTDVLPNVITFSAAIRACDMAGQWQRALDLFSSMQNFKVRADRILFSAVICACDSGGQWQVALQLFTDMGASKLPIDTTSCNATISACGKNEQWQPALALFSSMRLLKVAPDLVGFNAAISSCEKAGQWQLGLGLLYEMPRSQVAPDVISYTASIGACEKAAKWQLAASLFEELHARHLQPTVISYSAMISACQKAGQWQLALHFFSEMPRAEVSPNFISYNATITASERGGQWQLALFLFNSMPKARISPSITSFNATLAACGKGEEWPLALHLFSTMAAARASPNIMSYNAMLDSLGDHPIGRRVFQEAMDTGVYGRLCEESPLILDLHQLSYGPALHAVSWWLSEELMHRLSSTERTTCIIITGWGKTRPSWSSSNLQNFVLALLKQWGLAAAVQRHNQGRLEVVLGRDELMRFAGFLSVYNQPVDCYAAWEALELPEFDILVTNPPYSGDHVMGPVKVENDSFAEFTRDVLGRCWGTGDFTVVVEEPAGDQTEGTESPNEMGICRREFVVLSAVLGTASPVFENMVKQDNFVEGAKSQVTITDFSSAAVEAFLRFLHFGTVEGSLATVLELGVLADKYAVSKLHRLCTGTVQDELVPTTACAIFELADRFHNMDLRRCSLDMILTEPAMTMKKRPGLSPQLVEEIVGSEALCISSEDLQDLICNWDEASSEEEREVQRLLQAYAEGPATTHRRVASGDALFELKESYWGHGRQIALLLGPPETDWSDAVAEPGFLEALAHNDNFHTYSIAIQDGWIVWMMPFVSLYLTSFSFNARVLTEEVHFKVFCSEDGIDWKLCLDSKEHGNIEEDEDVCCEHRHVKWLKLLVVDGRFSTDFCVSGILLQPMDQLFRFAATCKRPCLMLVPNFTIEAASFENLDEKSLLFLGPLKRYSYRSPANLRPELGNKQRKYVAPYVTIWVLLVGRSIRKALMLSGLEAVCPSHCVLVPRRDALPPALRGTAKASGEAKERKAFNDFCRARNLGKLCFDWAKQGTCGCAGAKLKAVQRPLHKFDARAQKRGQHSLHGQSLSQVWLYSKHAVTMPLLALRAPFRSREALLSLQVRCFAMKGLGGGRNLKQWCQTPASTMKMLQELKLANRPDLIYQLLKALEVEGRLQLSPAHLTVGITACSGAGEWERALALFASMPKHNVSRDTISFSAALSACEKGRQWQIALILFESMQREEIAPNVITFSAAISACEKGMQWPVALHLFHTLPSAEVAPNIISYSATISSCEKGQQWQFAVSLLHSMPRAKIRPTVISYSAAISSCEKGGQWELAMRLFHTMSNNHIHPDVIACSAAIRACERGGQWPLALKLLSIMPALTISPNFASYSAAITCCKQGAQWQLAVHLLGHMPKDHKPSHIIGYNATIGACGNAGNWQLALTLIGGMSKVSLRPNAMSYGATINACSANGQWQAALCMFTAMQQASVDPNPLSYSSTIIACQTGAQWQQAVHLLNMMPNAQILPDITDFQAVVSACNQSSQRAWALELLRKERSSSQFFQR</sequence>
<dbReference type="SUPFAM" id="SSF160443">
    <property type="entry name" value="SMR domain-like"/>
    <property type="match status" value="1"/>
</dbReference>
<dbReference type="InterPro" id="IPR000210">
    <property type="entry name" value="BTB/POZ_dom"/>
</dbReference>
<dbReference type="PANTHER" id="PTHR47936:SF1">
    <property type="entry name" value="PENTATRICOPEPTIDE REPEAT-CONTAINING PROTEIN GUN1, CHLOROPLASTIC"/>
    <property type="match status" value="1"/>
</dbReference>
<dbReference type="SMART" id="SM00225">
    <property type="entry name" value="BTB"/>
    <property type="match status" value="1"/>
</dbReference>
<reference evidence="4 5" key="1">
    <citation type="submission" date="2016-02" db="EMBL/GenBank/DDBJ databases">
        <title>Genome analysis of coral dinoflagellate symbionts highlights evolutionary adaptations to a symbiotic lifestyle.</title>
        <authorList>
            <person name="Aranda M."/>
            <person name="Li Y."/>
            <person name="Liew Y.J."/>
            <person name="Baumgarten S."/>
            <person name="Simakov O."/>
            <person name="Wilson M."/>
            <person name="Piel J."/>
            <person name="Ashoor H."/>
            <person name="Bougouffa S."/>
            <person name="Bajic V.B."/>
            <person name="Ryu T."/>
            <person name="Ravasi T."/>
            <person name="Bayer T."/>
            <person name="Micklem G."/>
            <person name="Kim H."/>
            <person name="Bhak J."/>
            <person name="Lajeunesse T.C."/>
            <person name="Voolstra C.R."/>
        </authorList>
    </citation>
    <scope>NUCLEOTIDE SEQUENCE [LARGE SCALE GENOMIC DNA]</scope>
    <source>
        <strain evidence="4 5">CCMP2467</strain>
    </source>
</reference>
<dbReference type="GO" id="GO:0003676">
    <property type="term" value="F:nucleic acid binding"/>
    <property type="evidence" value="ECO:0007669"/>
    <property type="project" value="InterPro"/>
</dbReference>
<feature type="repeat" description="PPR" evidence="2">
    <location>
        <begin position="321"/>
        <end position="355"/>
    </location>
</feature>
<dbReference type="InterPro" id="IPR036063">
    <property type="entry name" value="Smr_dom_sf"/>
</dbReference>
<feature type="repeat" description="PPR" evidence="2">
    <location>
        <begin position="251"/>
        <end position="285"/>
    </location>
</feature>
<dbReference type="Gene3D" id="3.30.710.10">
    <property type="entry name" value="Potassium Channel Kv1.1, Chain A"/>
    <property type="match status" value="1"/>
</dbReference>
<dbReference type="Pfam" id="PF00651">
    <property type="entry name" value="BTB"/>
    <property type="match status" value="1"/>
</dbReference>
<evidence type="ECO:0000259" key="3">
    <source>
        <dbReference type="PROSITE" id="PS50097"/>
    </source>
</evidence>
<dbReference type="PROSITE" id="PS51375">
    <property type="entry name" value="PPR"/>
    <property type="match status" value="13"/>
</dbReference>
<protein>
    <submittedName>
        <fullName evidence="4">Pentatricopeptide repeat-containing protein, chloroplastic</fullName>
    </submittedName>
</protein>
<keyword evidence="1" id="KW-0677">Repeat</keyword>
<feature type="repeat" description="PPR" evidence="2">
    <location>
        <begin position="391"/>
        <end position="425"/>
    </location>
</feature>
<feature type="repeat" description="PPR" evidence="2">
    <location>
        <begin position="1504"/>
        <end position="1538"/>
    </location>
</feature>
<name>A0A1Q9E592_SYMMI</name>
<dbReference type="OrthoDB" id="203687at2759"/>
<dbReference type="InterPro" id="IPR002885">
    <property type="entry name" value="PPR_rpt"/>
</dbReference>
<feature type="repeat" description="PPR" evidence="2">
    <location>
        <begin position="1644"/>
        <end position="1678"/>
    </location>
</feature>
<dbReference type="EMBL" id="LSRX01000260">
    <property type="protein sequence ID" value="OLQ02600.1"/>
    <property type="molecule type" value="Genomic_DNA"/>
</dbReference>
<comment type="caution">
    <text evidence="4">The sequence shown here is derived from an EMBL/GenBank/DDBJ whole genome shotgun (WGS) entry which is preliminary data.</text>
</comment>
<feature type="repeat" description="PPR" evidence="2">
    <location>
        <begin position="1399"/>
        <end position="1433"/>
    </location>
</feature>
<evidence type="ECO:0000313" key="4">
    <source>
        <dbReference type="EMBL" id="OLQ02600.1"/>
    </source>
</evidence>
<dbReference type="PANTHER" id="PTHR47936">
    <property type="entry name" value="PPR_LONG DOMAIN-CONTAINING PROTEIN"/>
    <property type="match status" value="1"/>
</dbReference>
<dbReference type="GO" id="GO:0032259">
    <property type="term" value="P:methylation"/>
    <property type="evidence" value="ECO:0007669"/>
    <property type="project" value="InterPro"/>
</dbReference>
<dbReference type="SUPFAM" id="SSF54695">
    <property type="entry name" value="POZ domain"/>
    <property type="match status" value="1"/>
</dbReference>
<dbReference type="Pfam" id="PF13812">
    <property type="entry name" value="PPR_3"/>
    <property type="match status" value="6"/>
</dbReference>
<accession>A0A1Q9E592</accession>
<proteinExistence type="predicted"/>
<feature type="domain" description="BTB" evidence="3">
    <location>
        <begin position="726"/>
        <end position="813"/>
    </location>
</feature>
<feature type="repeat" description="PPR" evidence="2">
    <location>
        <begin position="181"/>
        <end position="215"/>
    </location>
</feature>
<dbReference type="InterPro" id="IPR002052">
    <property type="entry name" value="DNA_methylase_N6_adenine_CS"/>
</dbReference>
<dbReference type="InterPro" id="IPR011333">
    <property type="entry name" value="SKP1/BTB/POZ_sf"/>
</dbReference>
<feature type="repeat" description="PPR" evidence="2">
    <location>
        <begin position="216"/>
        <end position="250"/>
    </location>
</feature>
<feature type="repeat" description="PPR" evidence="2">
    <location>
        <begin position="146"/>
        <end position="180"/>
    </location>
</feature>
<dbReference type="Pfam" id="PF13041">
    <property type="entry name" value="PPR_2"/>
    <property type="match status" value="2"/>
</dbReference>
<organism evidence="4 5">
    <name type="scientific">Symbiodinium microadriaticum</name>
    <name type="common">Dinoflagellate</name>
    <name type="synonym">Zooxanthella microadriatica</name>
    <dbReference type="NCBI Taxonomy" id="2951"/>
    <lineage>
        <taxon>Eukaryota</taxon>
        <taxon>Sar</taxon>
        <taxon>Alveolata</taxon>
        <taxon>Dinophyceae</taxon>
        <taxon>Suessiales</taxon>
        <taxon>Symbiodiniaceae</taxon>
        <taxon>Symbiodinium</taxon>
    </lineage>
</organism>
<evidence type="ECO:0000313" key="5">
    <source>
        <dbReference type="Proteomes" id="UP000186817"/>
    </source>
</evidence>
<dbReference type="NCBIfam" id="TIGR00756">
    <property type="entry name" value="PPR"/>
    <property type="match status" value="4"/>
</dbReference>
<dbReference type="InterPro" id="IPR011990">
    <property type="entry name" value="TPR-like_helical_dom_sf"/>
</dbReference>
<feature type="repeat" description="PPR" evidence="2">
    <location>
        <begin position="461"/>
        <end position="495"/>
    </location>
</feature>
<dbReference type="PROSITE" id="PS00092">
    <property type="entry name" value="N6_MTASE"/>
    <property type="match status" value="1"/>
</dbReference>
<gene>
    <name evidence="4" type="ORF">AK812_SmicGene14522</name>
</gene>
<feature type="repeat" description="PPR" evidence="2">
    <location>
        <begin position="356"/>
        <end position="390"/>
    </location>
</feature>